<keyword evidence="1 2" id="KW-0732">Signal</keyword>
<dbReference type="SUPFAM" id="SSF53850">
    <property type="entry name" value="Periplasmic binding protein-like II"/>
    <property type="match status" value="1"/>
</dbReference>
<dbReference type="InterPro" id="IPR050811">
    <property type="entry name" value="Phosphate_ABC_transporter"/>
</dbReference>
<evidence type="ECO:0000259" key="3">
    <source>
        <dbReference type="Pfam" id="PF12849"/>
    </source>
</evidence>
<name>A0A1M6BST2_9FLAO</name>
<dbReference type="PROSITE" id="PS51257">
    <property type="entry name" value="PROKAR_LIPOPROTEIN"/>
    <property type="match status" value="1"/>
</dbReference>
<protein>
    <submittedName>
        <fullName evidence="4">Phosphate ABC transporter substrate-binding protein, PhoT family</fullName>
    </submittedName>
</protein>
<keyword evidence="5" id="KW-1185">Reference proteome</keyword>
<dbReference type="InterPro" id="IPR024370">
    <property type="entry name" value="PBP_domain"/>
</dbReference>
<dbReference type="EMBL" id="FQZI01000001">
    <property type="protein sequence ID" value="SHI51633.1"/>
    <property type="molecule type" value="Genomic_DNA"/>
</dbReference>
<sequence length="303" mass="33875">MKKTHFLLAVLITVVLAFSCNQKKESSNQDTILTGNVNILVDETILPVIEDQVMVFENQYDAKINLIGKSEMEIVKLLSEGKYDLAILTRSLSEGEARVFDEKKIKPKETLLALDAIAFITNKADGNIKIDLKDIAVFMQGKDQSKFTGLVFDNANSSTVAYMKRVAGIQELPKEKVYSFNNNNEVIEFVSKNKGMIGVVGVNWLFQPLPEFQKIVDNVSVLEVKTKNGTFVQPTQDQIGRQTYPATRIIKMLNYQGYSGLGMGFASFVAGEIGQRIILKSGLVPMRMPSRNIIVRKEIENVK</sequence>
<feature type="domain" description="PBP" evidence="3">
    <location>
        <begin position="34"/>
        <end position="271"/>
    </location>
</feature>
<dbReference type="RefSeq" id="WP_073308960.1">
    <property type="nucleotide sequence ID" value="NZ_FQZI01000001.1"/>
</dbReference>
<feature type="chain" id="PRO_5013042273" evidence="2">
    <location>
        <begin position="20"/>
        <end position="303"/>
    </location>
</feature>
<feature type="signal peptide" evidence="2">
    <location>
        <begin position="1"/>
        <end position="19"/>
    </location>
</feature>
<dbReference type="OrthoDB" id="1450880at2"/>
<gene>
    <name evidence="4" type="ORF">SAMN05444363_0916</name>
</gene>
<evidence type="ECO:0000256" key="1">
    <source>
        <dbReference type="ARBA" id="ARBA00022729"/>
    </source>
</evidence>
<dbReference type="Gene3D" id="3.40.190.10">
    <property type="entry name" value="Periplasmic binding protein-like II"/>
    <property type="match status" value="2"/>
</dbReference>
<reference evidence="5" key="1">
    <citation type="submission" date="2016-11" db="EMBL/GenBank/DDBJ databases">
        <authorList>
            <person name="Varghese N."/>
            <person name="Submissions S."/>
        </authorList>
    </citation>
    <scope>NUCLEOTIDE SEQUENCE [LARGE SCALE GENOMIC DNA]</scope>
    <source>
        <strain evidence="5">DSM 18829</strain>
    </source>
</reference>
<dbReference type="PANTHER" id="PTHR30570">
    <property type="entry name" value="PERIPLASMIC PHOSPHATE BINDING COMPONENT OF PHOSPHATE ABC TRANSPORTER"/>
    <property type="match status" value="1"/>
</dbReference>
<organism evidence="4 5">
    <name type="scientific">Flavobacterium terrae</name>
    <dbReference type="NCBI Taxonomy" id="415425"/>
    <lineage>
        <taxon>Bacteria</taxon>
        <taxon>Pseudomonadati</taxon>
        <taxon>Bacteroidota</taxon>
        <taxon>Flavobacteriia</taxon>
        <taxon>Flavobacteriales</taxon>
        <taxon>Flavobacteriaceae</taxon>
        <taxon>Flavobacterium</taxon>
    </lineage>
</organism>
<dbReference type="PANTHER" id="PTHR30570:SF1">
    <property type="entry name" value="PHOSPHATE-BINDING PROTEIN PSTS"/>
    <property type="match status" value="1"/>
</dbReference>
<proteinExistence type="predicted"/>
<dbReference type="AlphaFoldDB" id="A0A1M6BST2"/>
<dbReference type="Pfam" id="PF12849">
    <property type="entry name" value="PBP_like_2"/>
    <property type="match status" value="1"/>
</dbReference>
<dbReference type="STRING" id="415425.SAMN05444363_0916"/>
<evidence type="ECO:0000256" key="2">
    <source>
        <dbReference type="SAM" id="SignalP"/>
    </source>
</evidence>
<evidence type="ECO:0000313" key="5">
    <source>
        <dbReference type="Proteomes" id="UP000184488"/>
    </source>
</evidence>
<accession>A0A1M6BST2</accession>
<evidence type="ECO:0000313" key="4">
    <source>
        <dbReference type="EMBL" id="SHI51633.1"/>
    </source>
</evidence>
<dbReference type="Proteomes" id="UP000184488">
    <property type="component" value="Unassembled WGS sequence"/>
</dbReference>